<dbReference type="AlphaFoldDB" id="A0A9D1G8T0"/>
<dbReference type="Proteomes" id="UP000886893">
    <property type="component" value="Unassembled WGS sequence"/>
</dbReference>
<dbReference type="EMBL" id="DVKI01000016">
    <property type="protein sequence ID" value="HIT16863.1"/>
    <property type="molecule type" value="Genomic_DNA"/>
</dbReference>
<gene>
    <name evidence="1" type="ORF">IAD04_00570</name>
</gene>
<reference evidence="1" key="2">
    <citation type="journal article" date="2021" name="PeerJ">
        <title>Extensive microbial diversity within the chicken gut microbiome revealed by metagenomics and culture.</title>
        <authorList>
            <person name="Gilroy R."/>
            <person name="Ravi A."/>
            <person name="Getino M."/>
            <person name="Pursley I."/>
            <person name="Horton D.L."/>
            <person name="Alikhan N.F."/>
            <person name="Baker D."/>
            <person name="Gharbi K."/>
            <person name="Hall N."/>
            <person name="Watson M."/>
            <person name="Adriaenssens E.M."/>
            <person name="Foster-Nyarko E."/>
            <person name="Jarju S."/>
            <person name="Secka A."/>
            <person name="Antonio M."/>
            <person name="Oren A."/>
            <person name="Chaudhuri R.R."/>
            <person name="La Ragione R."/>
            <person name="Hildebrand F."/>
            <person name="Pallen M.J."/>
        </authorList>
    </citation>
    <scope>NUCLEOTIDE SEQUENCE</scope>
    <source>
        <strain evidence="1">14508</strain>
    </source>
</reference>
<reference evidence="1" key="1">
    <citation type="submission" date="2020-10" db="EMBL/GenBank/DDBJ databases">
        <authorList>
            <person name="Gilroy R."/>
        </authorList>
    </citation>
    <scope>NUCLEOTIDE SEQUENCE</scope>
    <source>
        <strain evidence="1">14508</strain>
    </source>
</reference>
<evidence type="ECO:0000313" key="2">
    <source>
        <dbReference type="Proteomes" id="UP000886893"/>
    </source>
</evidence>
<proteinExistence type="predicted"/>
<evidence type="ECO:0000313" key="1">
    <source>
        <dbReference type="EMBL" id="HIT16863.1"/>
    </source>
</evidence>
<accession>A0A9D1G8T0</accession>
<name>A0A9D1G8T0_9FIRM</name>
<comment type="caution">
    <text evidence="1">The sequence shown here is derived from an EMBL/GenBank/DDBJ whole genome shotgun (WGS) entry which is preliminary data.</text>
</comment>
<feature type="non-terminal residue" evidence="1">
    <location>
        <position position="60"/>
    </location>
</feature>
<protein>
    <submittedName>
        <fullName evidence="1">DUF2624 family protein</fullName>
    </submittedName>
</protein>
<sequence>MFKGLIENYIQYLTPQLMEKYALQNGIILTPQEAKDAVDFIKQNYTVVLYQYSYPVIVEL</sequence>
<organism evidence="1 2">
    <name type="scientific">Candidatus Caccosoma faecigallinarum</name>
    <dbReference type="NCBI Taxonomy" id="2840720"/>
    <lineage>
        <taxon>Bacteria</taxon>
        <taxon>Bacillati</taxon>
        <taxon>Bacillota</taxon>
        <taxon>Bacillota incertae sedis</taxon>
        <taxon>Candidatus Caccosoma</taxon>
    </lineage>
</organism>